<organism evidence="1 2">
    <name type="scientific">Orbilia ellipsospora</name>
    <dbReference type="NCBI Taxonomy" id="2528407"/>
    <lineage>
        <taxon>Eukaryota</taxon>
        <taxon>Fungi</taxon>
        <taxon>Dikarya</taxon>
        <taxon>Ascomycota</taxon>
        <taxon>Pezizomycotina</taxon>
        <taxon>Orbiliomycetes</taxon>
        <taxon>Orbiliales</taxon>
        <taxon>Orbiliaceae</taxon>
        <taxon>Orbilia</taxon>
    </lineage>
</organism>
<evidence type="ECO:0000313" key="2">
    <source>
        <dbReference type="Proteomes" id="UP001365542"/>
    </source>
</evidence>
<dbReference type="Proteomes" id="UP001365542">
    <property type="component" value="Unassembled WGS sequence"/>
</dbReference>
<comment type="caution">
    <text evidence="1">The sequence shown here is derived from an EMBL/GenBank/DDBJ whole genome shotgun (WGS) entry which is preliminary data.</text>
</comment>
<dbReference type="EMBL" id="JAVHJO010000002">
    <property type="protein sequence ID" value="KAK6542243.1"/>
    <property type="molecule type" value="Genomic_DNA"/>
</dbReference>
<proteinExistence type="predicted"/>
<evidence type="ECO:0000313" key="1">
    <source>
        <dbReference type="EMBL" id="KAK6542243.1"/>
    </source>
</evidence>
<protein>
    <submittedName>
        <fullName evidence="1">Uncharacterized protein</fullName>
    </submittedName>
</protein>
<keyword evidence="2" id="KW-1185">Reference proteome</keyword>
<dbReference type="AlphaFoldDB" id="A0AAV9XJH9"/>
<gene>
    <name evidence="1" type="ORF">TWF694_006206</name>
</gene>
<reference evidence="1 2" key="1">
    <citation type="submission" date="2019-10" db="EMBL/GenBank/DDBJ databases">
        <authorList>
            <person name="Palmer J.M."/>
        </authorList>
    </citation>
    <scope>NUCLEOTIDE SEQUENCE [LARGE SCALE GENOMIC DNA]</scope>
    <source>
        <strain evidence="1 2">TWF694</strain>
    </source>
</reference>
<sequence>MVRCTAQVREYDVEDFDFGDFDGANDVDAGVSGDGGVKNDSLEYIEVSTGRYIVLGRGDEGLVKSCKVGWEFEEDRGWCAGY</sequence>
<name>A0AAV9XJH9_9PEZI</name>
<accession>A0AAV9XJH9</accession>